<comment type="caution">
    <text evidence="4">The sequence shown here is derived from an EMBL/GenBank/DDBJ whole genome shotgun (WGS) entry which is preliminary data.</text>
</comment>
<accession>A0A9Q4C2M1</accession>
<gene>
    <name evidence="4" type="ORF">EGH25_05110</name>
</gene>
<keyword evidence="2" id="KW-0560">Oxidoreductase</keyword>
<dbReference type="FunFam" id="3.40.50.720:FF:000084">
    <property type="entry name" value="Short-chain dehydrogenase reductase"/>
    <property type="match status" value="1"/>
</dbReference>
<dbReference type="Proteomes" id="UP001149411">
    <property type="component" value="Unassembled WGS sequence"/>
</dbReference>
<dbReference type="GO" id="GO:0016616">
    <property type="term" value="F:oxidoreductase activity, acting on the CH-OH group of donors, NAD or NADP as acceptor"/>
    <property type="evidence" value="ECO:0007669"/>
    <property type="project" value="TreeGrafter"/>
</dbReference>
<comment type="similarity">
    <text evidence="1 3">Belongs to the short-chain dehydrogenases/reductases (SDR) family.</text>
</comment>
<dbReference type="PRINTS" id="PR00080">
    <property type="entry name" value="SDRFAMILY"/>
</dbReference>
<organism evidence="4 5">
    <name type="scientific">Halorutilus salinus</name>
    <dbReference type="NCBI Taxonomy" id="2487751"/>
    <lineage>
        <taxon>Archaea</taxon>
        <taxon>Methanobacteriati</taxon>
        <taxon>Methanobacteriota</taxon>
        <taxon>Stenosarchaea group</taxon>
        <taxon>Halobacteria</taxon>
        <taxon>Halorutilales</taxon>
        <taxon>Halorutilaceae</taxon>
        <taxon>Halorutilus</taxon>
    </lineage>
</organism>
<dbReference type="Pfam" id="PF00106">
    <property type="entry name" value="adh_short"/>
    <property type="match status" value="1"/>
</dbReference>
<evidence type="ECO:0000256" key="2">
    <source>
        <dbReference type="ARBA" id="ARBA00023002"/>
    </source>
</evidence>
<dbReference type="Gene3D" id="3.40.50.720">
    <property type="entry name" value="NAD(P)-binding Rossmann-like Domain"/>
    <property type="match status" value="1"/>
</dbReference>
<dbReference type="PRINTS" id="PR00081">
    <property type="entry name" value="GDHRDH"/>
</dbReference>
<dbReference type="InterPro" id="IPR036291">
    <property type="entry name" value="NAD(P)-bd_dom_sf"/>
</dbReference>
<dbReference type="CDD" id="cd05233">
    <property type="entry name" value="SDR_c"/>
    <property type="match status" value="1"/>
</dbReference>
<evidence type="ECO:0000256" key="3">
    <source>
        <dbReference type="RuleBase" id="RU000363"/>
    </source>
</evidence>
<dbReference type="InterPro" id="IPR002347">
    <property type="entry name" value="SDR_fam"/>
</dbReference>
<reference evidence="4" key="1">
    <citation type="submission" date="2022-09" db="EMBL/GenBank/DDBJ databases">
        <title>Haloadaptaus new haloarchaeum isolated from saline soil.</title>
        <authorList>
            <person name="Duran-Viseras A."/>
            <person name="Sanchez-Porro C."/>
            <person name="Ventosa A."/>
        </authorList>
    </citation>
    <scope>NUCLEOTIDE SEQUENCE</scope>
    <source>
        <strain evidence="4">F3-133</strain>
    </source>
</reference>
<proteinExistence type="inferred from homology"/>
<evidence type="ECO:0000313" key="5">
    <source>
        <dbReference type="Proteomes" id="UP001149411"/>
    </source>
</evidence>
<dbReference type="PANTHER" id="PTHR42760">
    <property type="entry name" value="SHORT-CHAIN DEHYDROGENASES/REDUCTASES FAMILY MEMBER"/>
    <property type="match status" value="1"/>
</dbReference>
<dbReference type="EMBL" id="RKLV01000004">
    <property type="protein sequence ID" value="MCX2818730.1"/>
    <property type="molecule type" value="Genomic_DNA"/>
</dbReference>
<dbReference type="SUPFAM" id="SSF51735">
    <property type="entry name" value="NAD(P)-binding Rossmann-fold domains"/>
    <property type="match status" value="1"/>
</dbReference>
<dbReference type="RefSeq" id="WP_266086571.1">
    <property type="nucleotide sequence ID" value="NZ_RKLV01000004.1"/>
</dbReference>
<dbReference type="PANTHER" id="PTHR42760:SF115">
    <property type="entry name" value="3-OXOACYL-[ACYL-CARRIER-PROTEIN] REDUCTASE FABG"/>
    <property type="match status" value="1"/>
</dbReference>
<evidence type="ECO:0000256" key="1">
    <source>
        <dbReference type="ARBA" id="ARBA00006484"/>
    </source>
</evidence>
<dbReference type="AlphaFoldDB" id="A0A9Q4C2M1"/>
<evidence type="ECO:0000313" key="4">
    <source>
        <dbReference type="EMBL" id="MCX2818730.1"/>
    </source>
</evidence>
<name>A0A9Q4C2M1_9EURY</name>
<keyword evidence="5" id="KW-1185">Reference proteome</keyword>
<sequence>MGVLEEFRLDCKSSLVTGGASGIGRAFAEAMDEAGADVVVADIYAEGAEEVADEIADDTGRETLAVEADVTDEDNVETMVSETVDAFGGLDIAFANAGIAELERGAETYEVRQWNRIVDVNLTGVWLTDLYAARAMFDDGGGSVINTASVYGLRGSEALGYIPAYTASKGGVVNLTRTLGAEWAEEGVRVNAVAPSHVRTGIGGGALKDDMPGVEDP</sequence>
<protein>
    <submittedName>
        <fullName evidence="4">SDR family NAD(P)-dependent oxidoreductase</fullName>
    </submittedName>
</protein>